<dbReference type="EMBL" id="BNCF01000020">
    <property type="protein sequence ID" value="GHE43492.1"/>
    <property type="molecule type" value="Genomic_DNA"/>
</dbReference>
<reference evidence="1" key="2">
    <citation type="submission" date="2020-09" db="EMBL/GenBank/DDBJ databases">
        <authorList>
            <person name="Sun Q."/>
            <person name="Kim S."/>
        </authorList>
    </citation>
    <scope>NUCLEOTIDE SEQUENCE</scope>
    <source>
        <strain evidence="1">KCTC 32020</strain>
    </source>
</reference>
<keyword evidence="2" id="KW-1185">Reference proteome</keyword>
<dbReference type="Proteomes" id="UP000636453">
    <property type="component" value="Unassembled WGS sequence"/>
</dbReference>
<reference evidence="1" key="1">
    <citation type="journal article" date="2014" name="Int. J. Syst. Evol. Microbiol.">
        <title>Complete genome sequence of Corynebacterium casei LMG S-19264T (=DSM 44701T), isolated from a smear-ripened cheese.</title>
        <authorList>
            <consortium name="US DOE Joint Genome Institute (JGI-PGF)"/>
            <person name="Walter F."/>
            <person name="Albersmeier A."/>
            <person name="Kalinowski J."/>
            <person name="Ruckert C."/>
        </authorList>
    </citation>
    <scope>NUCLEOTIDE SEQUENCE</scope>
    <source>
        <strain evidence="1">KCTC 32020</strain>
    </source>
</reference>
<name>A0A918ZAP1_9GAMM</name>
<dbReference type="RefSeq" id="WP_146475426.1">
    <property type="nucleotide sequence ID" value="NZ_BNCF01000020.1"/>
</dbReference>
<sequence>MSTAPDLSGQGARADWLHRLRNELNTIGLAAAAAQLLMERGDRVGTQDNLKRVRDACTRCARLLDEPPV</sequence>
<comment type="caution">
    <text evidence="1">The sequence shown here is derived from an EMBL/GenBank/DDBJ whole genome shotgun (WGS) entry which is preliminary data.</text>
</comment>
<accession>A0A918ZAP1</accession>
<gene>
    <name evidence="1" type="ORF">GCM10007167_26570</name>
</gene>
<dbReference type="AlphaFoldDB" id="A0A918ZAP1"/>
<organism evidence="1 2">
    <name type="scientific">Vulcaniibacterium thermophilum</name>
    <dbReference type="NCBI Taxonomy" id="1169913"/>
    <lineage>
        <taxon>Bacteria</taxon>
        <taxon>Pseudomonadati</taxon>
        <taxon>Pseudomonadota</taxon>
        <taxon>Gammaproteobacteria</taxon>
        <taxon>Lysobacterales</taxon>
        <taxon>Lysobacteraceae</taxon>
        <taxon>Vulcaniibacterium</taxon>
    </lineage>
</organism>
<protein>
    <submittedName>
        <fullName evidence="1">Uncharacterized protein</fullName>
    </submittedName>
</protein>
<evidence type="ECO:0000313" key="1">
    <source>
        <dbReference type="EMBL" id="GHE43492.1"/>
    </source>
</evidence>
<dbReference type="OrthoDB" id="6027936at2"/>
<proteinExistence type="predicted"/>
<evidence type="ECO:0000313" key="2">
    <source>
        <dbReference type="Proteomes" id="UP000636453"/>
    </source>
</evidence>